<sequence>MTNPFLSPKNQERHPFSSPSFVEAIPWSAMQRTIQSIISYLGGKYGLVWILVPLLEWAAKQYGLKSYVEATGGGGRCLLNLDRGLFEQRVYCEIDYPVCCLFKVLGNQNLTKELVTRLSWTDYSREVFEAAVAAREQDNMLAEKGIFNRDWISAAANTFIAAQMSRAADMKVFDDFSKRSRYDKFYNRILELERFTPILSGVDVVRWDCRRLIRSIEQGKEDYSPSQCLVFADVPYDPNEMRNKKPYAYSWDVDDHINFRELIRCTNTYMMVCGYDSEIYNDLCNDGWTKIFLMNKPVSSSGTDRRAKEFIYVNFHIPDEVLAIISPDIQVKQRAERPRFPL</sequence>
<proteinExistence type="predicted"/>
<name>A0ABR5AFF5_9BACL</name>
<organism evidence="4 5">
    <name type="scientific">Gordoniibacillus kamchatkensis</name>
    <dbReference type="NCBI Taxonomy" id="1590651"/>
    <lineage>
        <taxon>Bacteria</taxon>
        <taxon>Bacillati</taxon>
        <taxon>Bacillota</taxon>
        <taxon>Bacilli</taxon>
        <taxon>Bacillales</taxon>
        <taxon>Paenibacillaceae</taxon>
        <taxon>Gordoniibacillus</taxon>
    </lineage>
</organism>
<protein>
    <submittedName>
        <fullName evidence="4">Uncharacterized protein</fullName>
    </submittedName>
</protein>
<keyword evidence="3" id="KW-0949">S-adenosyl-L-methionine</keyword>
<evidence type="ECO:0000313" key="5">
    <source>
        <dbReference type="Proteomes" id="UP000031967"/>
    </source>
</evidence>
<dbReference type="EMBL" id="JXAK01000035">
    <property type="protein sequence ID" value="KIL39548.1"/>
    <property type="molecule type" value="Genomic_DNA"/>
</dbReference>
<dbReference type="InterPro" id="IPR029063">
    <property type="entry name" value="SAM-dependent_MTases_sf"/>
</dbReference>
<reference evidence="4 5" key="1">
    <citation type="submission" date="2014-12" db="EMBL/GenBank/DDBJ databases">
        <title>Draft genome sequence of Paenibacillus kamchatkensis strain B-2647.</title>
        <authorList>
            <person name="Karlyshev A.V."/>
            <person name="Kudryashova E.B."/>
        </authorList>
    </citation>
    <scope>NUCLEOTIDE SEQUENCE [LARGE SCALE GENOMIC DNA]</scope>
    <source>
        <strain evidence="4 5">VKM B-2647</strain>
    </source>
</reference>
<dbReference type="SUPFAM" id="SSF53335">
    <property type="entry name" value="S-adenosyl-L-methionine-dependent methyltransferases"/>
    <property type="match status" value="1"/>
</dbReference>
<keyword evidence="2" id="KW-0808">Transferase</keyword>
<evidence type="ECO:0000256" key="2">
    <source>
        <dbReference type="ARBA" id="ARBA00022679"/>
    </source>
</evidence>
<evidence type="ECO:0000256" key="1">
    <source>
        <dbReference type="ARBA" id="ARBA00022603"/>
    </source>
</evidence>
<keyword evidence="5" id="KW-1185">Reference proteome</keyword>
<dbReference type="Proteomes" id="UP000031967">
    <property type="component" value="Unassembled WGS sequence"/>
</dbReference>
<evidence type="ECO:0000256" key="3">
    <source>
        <dbReference type="ARBA" id="ARBA00022691"/>
    </source>
</evidence>
<dbReference type="PANTHER" id="PTHR30481">
    <property type="entry name" value="DNA ADENINE METHYLASE"/>
    <property type="match status" value="1"/>
</dbReference>
<comment type="caution">
    <text evidence="4">The sequence shown here is derived from an EMBL/GenBank/DDBJ whole genome shotgun (WGS) entry which is preliminary data.</text>
</comment>
<keyword evidence="1" id="KW-0489">Methyltransferase</keyword>
<dbReference type="Gene3D" id="3.40.50.150">
    <property type="entry name" value="Vaccinia Virus protein VP39"/>
    <property type="match status" value="1"/>
</dbReference>
<dbReference type="InterPro" id="IPR012327">
    <property type="entry name" value="MeTrfase_D12"/>
</dbReference>
<gene>
    <name evidence="4" type="ORF">SD70_19280</name>
</gene>
<dbReference type="RefSeq" id="WP_041049151.1">
    <property type="nucleotide sequence ID" value="NZ_JXAK01000035.1"/>
</dbReference>
<evidence type="ECO:0000313" key="4">
    <source>
        <dbReference type="EMBL" id="KIL39548.1"/>
    </source>
</evidence>
<accession>A0ABR5AFF5</accession>